<evidence type="ECO:0000313" key="4">
    <source>
        <dbReference type="RefSeq" id="XP_018534236.2"/>
    </source>
</evidence>
<name>A0AAJ7LYQ3_LATCA</name>
<proteinExistence type="predicted"/>
<evidence type="ECO:0000259" key="2">
    <source>
        <dbReference type="Pfam" id="PF13679"/>
    </source>
</evidence>
<feature type="domain" description="Methyltransferase" evidence="2">
    <location>
        <begin position="148"/>
        <end position="384"/>
    </location>
</feature>
<feature type="region of interest" description="Disordered" evidence="1">
    <location>
        <begin position="109"/>
        <end position="134"/>
    </location>
</feature>
<dbReference type="PROSITE" id="PS01131">
    <property type="entry name" value="RRNA_A_DIMETH"/>
    <property type="match status" value="1"/>
</dbReference>
<dbReference type="PANTHER" id="PTHR12496:SF2">
    <property type="entry name" value="METHYLTRANSFERASE-LIKE PROTEIN 25B"/>
    <property type="match status" value="1"/>
</dbReference>
<dbReference type="InterPro" id="IPR020596">
    <property type="entry name" value="rRNA_Ade_Mease_Trfase_CS"/>
</dbReference>
<dbReference type="GeneID" id="108884683"/>
<sequence>MPVELSAAQDVEMFAPSLSSEQQRELANRLTTFLSQHSHLTDSFIIEFFTEDLWHSLPSSWQPVLQDLTYPQVADLLLDAAHGDRRYPSVWPLSLLAFRATAHALAFPRERRRERGRAAGSPKPEEFQENQSQSSLLGHIFRKHVKPKKQHEIRKLGTLVKQLCEQTDCNRVVDVGSGQGHLTRFLSFGLGLSVTAIEADRTLVSMASRFDGQLLWALEKEKQKNCSSQLPGVTVVSPPCGRMGKPQGIMGGFRQAAECCRLSVKVPPLRLDPAKRDCVALLIVRGALRRSRPHRLRTPTLAHRTSNRSSEQRPSESEPEEQSSESCRPVCEEGVHPEEDDPDFVLTGLHACGDLSTTLLRHFVNCPHVRGITSVACCYMKITTKENPSPPGLVEPPAPPTPAQEPVPSEFGYPMSSWVRGLSGHQLSYKAREGACHAVEDYIRRLREESELLRTHCYRAMLETFIRDTRPDLRRAGIQTIKKAHLLPFTEYARLGLARVGLPPELPLDAERVEAMLKQQGRVVVYFSLALLLAPVVETLVLLDRMIYLQENGVDSQLVPLFDPNFSPRNFVLVALKPRE</sequence>
<feature type="region of interest" description="Disordered" evidence="1">
    <location>
        <begin position="293"/>
        <end position="339"/>
    </location>
</feature>
<dbReference type="AlphaFoldDB" id="A0AAJ7LYQ3"/>
<dbReference type="Proteomes" id="UP000694890">
    <property type="component" value="Linkage group LG15"/>
</dbReference>
<evidence type="ECO:0000256" key="1">
    <source>
        <dbReference type="SAM" id="MobiDB-lite"/>
    </source>
</evidence>
<dbReference type="GO" id="GO:0000179">
    <property type="term" value="F:rRNA (adenine-N6,N6-)-dimethyltransferase activity"/>
    <property type="evidence" value="ECO:0007669"/>
    <property type="project" value="InterPro"/>
</dbReference>
<dbReference type="InterPro" id="IPR029063">
    <property type="entry name" value="SAM-dependent_MTases_sf"/>
</dbReference>
<dbReference type="PANTHER" id="PTHR12496">
    <property type="entry name" value="CGI-41 METHYLTRANSFERASE"/>
    <property type="match status" value="1"/>
</dbReference>
<organism evidence="3 4">
    <name type="scientific">Lates calcarifer</name>
    <name type="common">Barramundi</name>
    <name type="synonym">Holocentrus calcarifer</name>
    <dbReference type="NCBI Taxonomy" id="8187"/>
    <lineage>
        <taxon>Eukaryota</taxon>
        <taxon>Metazoa</taxon>
        <taxon>Chordata</taxon>
        <taxon>Craniata</taxon>
        <taxon>Vertebrata</taxon>
        <taxon>Euteleostomi</taxon>
        <taxon>Actinopterygii</taxon>
        <taxon>Neopterygii</taxon>
        <taxon>Teleostei</taxon>
        <taxon>Neoteleostei</taxon>
        <taxon>Acanthomorphata</taxon>
        <taxon>Carangaria</taxon>
        <taxon>Carangaria incertae sedis</taxon>
        <taxon>Centropomidae</taxon>
        <taxon>Lates</taxon>
    </lineage>
</organism>
<reference evidence="4" key="1">
    <citation type="submission" date="2025-08" db="UniProtKB">
        <authorList>
            <consortium name="RefSeq"/>
        </authorList>
    </citation>
    <scope>IDENTIFICATION</scope>
    <source>
        <tissue evidence="4">Brain</tissue>
    </source>
</reference>
<accession>A0AAJ7LYQ3</accession>
<evidence type="ECO:0000313" key="3">
    <source>
        <dbReference type="Proteomes" id="UP000694890"/>
    </source>
</evidence>
<dbReference type="KEGG" id="lcf:108884683"/>
<gene>
    <name evidence="4" type="primary">mettl25b</name>
</gene>
<dbReference type="InterPro" id="IPR052220">
    <property type="entry name" value="METTL25"/>
</dbReference>
<protein>
    <submittedName>
        <fullName evidence="4">LOW QUALITY PROTEIN: protein RRNAD1</fullName>
    </submittedName>
</protein>
<dbReference type="Pfam" id="PF13679">
    <property type="entry name" value="Methyltransf_32"/>
    <property type="match status" value="1"/>
</dbReference>
<dbReference type="InterPro" id="IPR025714">
    <property type="entry name" value="Methyltranfer_dom"/>
</dbReference>
<dbReference type="CTD" id="51093"/>
<dbReference type="SUPFAM" id="SSF53335">
    <property type="entry name" value="S-adenosyl-L-methionine-dependent methyltransferases"/>
    <property type="match status" value="1"/>
</dbReference>
<dbReference type="RefSeq" id="XP_018534236.2">
    <property type="nucleotide sequence ID" value="XM_018678720.2"/>
</dbReference>